<evidence type="ECO:0000313" key="3">
    <source>
        <dbReference type="Proteomes" id="UP000291822"/>
    </source>
</evidence>
<feature type="chain" id="PRO_5020283086" description="Lipoprotein" evidence="1">
    <location>
        <begin position="22"/>
        <end position="129"/>
    </location>
</feature>
<name>A0A4V6NA08_9GAMM</name>
<evidence type="ECO:0000313" key="2">
    <source>
        <dbReference type="EMBL" id="TCI11837.1"/>
    </source>
</evidence>
<accession>A0A4V6NA08</accession>
<proteinExistence type="predicted"/>
<feature type="signal peptide" evidence="1">
    <location>
        <begin position="1"/>
        <end position="21"/>
    </location>
</feature>
<organism evidence="2 3">
    <name type="scientific">Dyella soli</name>
    <dbReference type="NCBI Taxonomy" id="522319"/>
    <lineage>
        <taxon>Bacteria</taxon>
        <taxon>Pseudomonadati</taxon>
        <taxon>Pseudomonadota</taxon>
        <taxon>Gammaproteobacteria</taxon>
        <taxon>Lysobacterales</taxon>
        <taxon>Rhodanobacteraceae</taxon>
        <taxon>Dyella</taxon>
    </lineage>
</organism>
<reference evidence="2 3" key="1">
    <citation type="submission" date="2019-02" db="EMBL/GenBank/DDBJ databases">
        <title>Dyella amyloliquefaciens sp. nov., isolated from forest soil.</title>
        <authorList>
            <person name="Gao Z.-H."/>
            <person name="Qiu L.-H."/>
        </authorList>
    </citation>
    <scope>NUCLEOTIDE SEQUENCE [LARGE SCALE GENOMIC DNA]</scope>
    <source>
        <strain evidence="2 3">KACC 12747</strain>
    </source>
</reference>
<dbReference type="AlphaFoldDB" id="A0A4V6NA08"/>
<dbReference type="RefSeq" id="WP_131151383.1">
    <property type="nucleotide sequence ID" value="NZ_SJTG01000001.1"/>
</dbReference>
<dbReference type="EMBL" id="SJTG01000001">
    <property type="protein sequence ID" value="TCI11837.1"/>
    <property type="molecule type" value="Genomic_DNA"/>
</dbReference>
<sequence>MKTLRSILIALTITFLCTACAYSRDFPKRDRSSGLDLSSTAKRFSVPHCEVSVPLTQEEVLRAVELQGVPHPEDRPDWQAMIKDLKPNDQLRQVTCLTTGSSGLAAGDVFYGLFRDGEMVAEMHTIIIN</sequence>
<evidence type="ECO:0000256" key="1">
    <source>
        <dbReference type="SAM" id="SignalP"/>
    </source>
</evidence>
<protein>
    <recommendedName>
        <fullName evidence="4">Lipoprotein</fullName>
    </recommendedName>
</protein>
<evidence type="ECO:0008006" key="4">
    <source>
        <dbReference type="Google" id="ProtNLM"/>
    </source>
</evidence>
<keyword evidence="1" id="KW-0732">Signal</keyword>
<comment type="caution">
    <text evidence="2">The sequence shown here is derived from an EMBL/GenBank/DDBJ whole genome shotgun (WGS) entry which is preliminary data.</text>
</comment>
<gene>
    <name evidence="2" type="ORF">EZM97_00240</name>
</gene>
<dbReference type="Proteomes" id="UP000291822">
    <property type="component" value="Unassembled WGS sequence"/>
</dbReference>
<keyword evidence="3" id="KW-1185">Reference proteome</keyword>